<feature type="transmembrane region" description="Helical" evidence="7">
    <location>
        <begin position="248"/>
        <end position="271"/>
    </location>
</feature>
<dbReference type="PANTHER" id="PTHR30193">
    <property type="entry name" value="ABC TRANSPORTER PERMEASE PROTEIN"/>
    <property type="match status" value="1"/>
</dbReference>
<evidence type="ECO:0000256" key="4">
    <source>
        <dbReference type="ARBA" id="ARBA00022692"/>
    </source>
</evidence>
<evidence type="ECO:0000256" key="6">
    <source>
        <dbReference type="ARBA" id="ARBA00023136"/>
    </source>
</evidence>
<comment type="caution">
    <text evidence="9">The sequence shown here is derived from an EMBL/GenBank/DDBJ whole genome shotgun (WGS) entry which is preliminary data.</text>
</comment>
<dbReference type="Pfam" id="PF00528">
    <property type="entry name" value="BPD_transp_1"/>
    <property type="match status" value="1"/>
</dbReference>
<dbReference type="CDD" id="cd06261">
    <property type="entry name" value="TM_PBP2"/>
    <property type="match status" value="1"/>
</dbReference>
<evidence type="ECO:0000256" key="1">
    <source>
        <dbReference type="ARBA" id="ARBA00004651"/>
    </source>
</evidence>
<dbReference type="Gene3D" id="1.10.3720.10">
    <property type="entry name" value="MetI-like"/>
    <property type="match status" value="1"/>
</dbReference>
<keyword evidence="4 7" id="KW-0812">Transmembrane</keyword>
<dbReference type="InterPro" id="IPR051393">
    <property type="entry name" value="ABC_transporter_permease"/>
</dbReference>
<reference evidence="9 10" key="1">
    <citation type="submission" date="2018-08" db="EMBL/GenBank/DDBJ databases">
        <title>A genome reference for cultivated species of the human gut microbiota.</title>
        <authorList>
            <person name="Zou Y."/>
            <person name="Xue W."/>
            <person name="Luo G."/>
        </authorList>
    </citation>
    <scope>NUCLEOTIDE SEQUENCE [LARGE SCALE GENOMIC DNA]</scope>
    <source>
        <strain evidence="9 10">AF26-4BH</strain>
    </source>
</reference>
<evidence type="ECO:0000259" key="8">
    <source>
        <dbReference type="PROSITE" id="PS50928"/>
    </source>
</evidence>
<evidence type="ECO:0000256" key="5">
    <source>
        <dbReference type="ARBA" id="ARBA00022989"/>
    </source>
</evidence>
<evidence type="ECO:0000256" key="7">
    <source>
        <dbReference type="RuleBase" id="RU363032"/>
    </source>
</evidence>
<organism evidence="9 10">
    <name type="scientific">Eisenbergiella massiliensis</name>
    <dbReference type="NCBI Taxonomy" id="1720294"/>
    <lineage>
        <taxon>Bacteria</taxon>
        <taxon>Bacillati</taxon>
        <taxon>Bacillota</taxon>
        <taxon>Clostridia</taxon>
        <taxon>Lachnospirales</taxon>
        <taxon>Lachnospiraceae</taxon>
        <taxon>Eisenbergiella</taxon>
    </lineage>
</organism>
<keyword evidence="6 7" id="KW-0472">Membrane</keyword>
<protein>
    <submittedName>
        <fullName evidence="9">Sugar ABC transporter permease</fullName>
    </submittedName>
</protein>
<gene>
    <name evidence="9" type="ORF">DWY69_10630</name>
</gene>
<evidence type="ECO:0000256" key="2">
    <source>
        <dbReference type="ARBA" id="ARBA00022448"/>
    </source>
</evidence>
<dbReference type="GO" id="GO:0005886">
    <property type="term" value="C:plasma membrane"/>
    <property type="evidence" value="ECO:0007669"/>
    <property type="project" value="UniProtKB-SubCell"/>
</dbReference>
<accession>A0A3E3IYC8</accession>
<evidence type="ECO:0000256" key="3">
    <source>
        <dbReference type="ARBA" id="ARBA00022475"/>
    </source>
</evidence>
<dbReference type="PROSITE" id="PS50928">
    <property type="entry name" value="ABC_TM1"/>
    <property type="match status" value="1"/>
</dbReference>
<dbReference type="Proteomes" id="UP000261166">
    <property type="component" value="Unassembled WGS sequence"/>
</dbReference>
<sequence>MFLPMLILFLIFSTYPVIEGVFFSFTDWDGLNSKFNFIGLQNYKTFFHDFVVLKPLYNTFIYAFWVTIIQNICALALALALNQKFKTKNLLRTFIFVPVVLSSLIVGYIWSYLFTEPIAMLGDMLGIEVMKYNLLGNKATSLAAGIFVSVWKGVGYTMVIYLAGLQNIDKEVKEAALVDGAKGFQHFRYVTFPLIAPSFTINIVLVMEGAFKQFDLIFALTGGGPGNSSELLSLTIYRESFEFYRAGYGTTMGVILALIIIVLSLFELVVLRKRENNIG</sequence>
<dbReference type="AlphaFoldDB" id="A0A3E3IYC8"/>
<proteinExistence type="inferred from homology"/>
<feature type="transmembrane region" description="Helical" evidence="7">
    <location>
        <begin position="93"/>
        <end position="114"/>
    </location>
</feature>
<dbReference type="OrthoDB" id="1936922at2"/>
<feature type="transmembrane region" description="Helical" evidence="7">
    <location>
        <begin position="60"/>
        <end position="81"/>
    </location>
</feature>
<feature type="domain" description="ABC transmembrane type-1" evidence="8">
    <location>
        <begin position="56"/>
        <end position="267"/>
    </location>
</feature>
<comment type="similarity">
    <text evidence="7">Belongs to the binding-protein-dependent transport system permease family.</text>
</comment>
<dbReference type="PANTHER" id="PTHR30193:SF37">
    <property type="entry name" value="INNER MEMBRANE ABC TRANSPORTER PERMEASE PROTEIN YCJO"/>
    <property type="match status" value="1"/>
</dbReference>
<keyword evidence="2 7" id="KW-0813">Transport</keyword>
<feature type="transmembrane region" description="Helical" evidence="7">
    <location>
        <begin position="142"/>
        <end position="165"/>
    </location>
</feature>
<name>A0A3E3IYC8_9FIRM</name>
<keyword evidence="5 7" id="KW-1133">Transmembrane helix</keyword>
<evidence type="ECO:0000313" key="9">
    <source>
        <dbReference type="EMBL" id="RGE72023.1"/>
    </source>
</evidence>
<evidence type="ECO:0000313" key="10">
    <source>
        <dbReference type="Proteomes" id="UP000261166"/>
    </source>
</evidence>
<comment type="subcellular location">
    <subcellularLocation>
        <location evidence="1 7">Cell membrane</location>
        <topology evidence="1 7">Multi-pass membrane protein</topology>
    </subcellularLocation>
</comment>
<feature type="transmembrane region" description="Helical" evidence="7">
    <location>
        <begin position="186"/>
        <end position="207"/>
    </location>
</feature>
<dbReference type="GO" id="GO:0055085">
    <property type="term" value="P:transmembrane transport"/>
    <property type="evidence" value="ECO:0007669"/>
    <property type="project" value="InterPro"/>
</dbReference>
<dbReference type="EMBL" id="QVLU01000008">
    <property type="protein sequence ID" value="RGE72023.1"/>
    <property type="molecule type" value="Genomic_DNA"/>
</dbReference>
<dbReference type="SUPFAM" id="SSF161098">
    <property type="entry name" value="MetI-like"/>
    <property type="match status" value="1"/>
</dbReference>
<dbReference type="InterPro" id="IPR035906">
    <property type="entry name" value="MetI-like_sf"/>
</dbReference>
<dbReference type="InterPro" id="IPR000515">
    <property type="entry name" value="MetI-like"/>
</dbReference>
<keyword evidence="3" id="KW-1003">Cell membrane</keyword>